<evidence type="ECO:0000313" key="1">
    <source>
        <dbReference type="EMBL" id="KZR98394.1"/>
    </source>
</evidence>
<evidence type="ECO:0000313" key="2">
    <source>
        <dbReference type="Proteomes" id="UP000076858"/>
    </source>
</evidence>
<dbReference type="AlphaFoldDB" id="A0A162D3W7"/>
<gene>
    <name evidence="1" type="ORF">APZ42_006207</name>
</gene>
<keyword evidence="2" id="KW-1185">Reference proteome</keyword>
<dbReference type="EMBL" id="LRGB01017244">
    <property type="protein sequence ID" value="KZR98394.1"/>
    <property type="molecule type" value="Genomic_DNA"/>
</dbReference>
<dbReference type="Proteomes" id="UP000076858">
    <property type="component" value="Unassembled WGS sequence"/>
</dbReference>
<feature type="non-terminal residue" evidence="1">
    <location>
        <position position="1"/>
    </location>
</feature>
<organism evidence="1 2">
    <name type="scientific">Daphnia magna</name>
    <dbReference type="NCBI Taxonomy" id="35525"/>
    <lineage>
        <taxon>Eukaryota</taxon>
        <taxon>Metazoa</taxon>
        <taxon>Ecdysozoa</taxon>
        <taxon>Arthropoda</taxon>
        <taxon>Crustacea</taxon>
        <taxon>Branchiopoda</taxon>
        <taxon>Diplostraca</taxon>
        <taxon>Cladocera</taxon>
        <taxon>Anomopoda</taxon>
        <taxon>Daphniidae</taxon>
        <taxon>Daphnia</taxon>
    </lineage>
</organism>
<accession>A0A162D3W7</accession>
<comment type="caution">
    <text evidence="1">The sequence shown here is derived from an EMBL/GenBank/DDBJ whole genome shotgun (WGS) entry which is preliminary data.</text>
</comment>
<name>A0A162D3W7_9CRUS</name>
<protein>
    <submittedName>
        <fullName evidence="1">Uncharacterized protein</fullName>
    </submittedName>
</protein>
<reference evidence="1 2" key="1">
    <citation type="submission" date="2016-03" db="EMBL/GenBank/DDBJ databases">
        <title>EvidentialGene: Evidence-directed Construction of Genes on Genomes.</title>
        <authorList>
            <person name="Gilbert D.G."/>
            <person name="Choi J.-H."/>
            <person name="Mockaitis K."/>
            <person name="Colbourne J."/>
            <person name="Pfrender M."/>
        </authorList>
    </citation>
    <scope>NUCLEOTIDE SEQUENCE [LARGE SCALE GENOMIC DNA]</scope>
    <source>
        <strain evidence="1 2">Xinb3</strain>
        <tissue evidence="1">Complete organism</tissue>
    </source>
</reference>
<sequence>WQAQNSVFFIPCGKRLYNVVRKKKSIGNLLVRYPKAIFADPKTFWLTAVPDTQHARGQTDYSYDQSKRIFRILQKLVSIV</sequence>
<proteinExistence type="predicted"/>